<dbReference type="EMBL" id="CM045767">
    <property type="protein sequence ID" value="KAI7997676.1"/>
    <property type="molecule type" value="Genomic_DNA"/>
</dbReference>
<reference evidence="1 2" key="1">
    <citation type="journal article" date="2022" name="Plant J.">
        <title>Chromosome-level genome of Camellia lanceoleosa provides a valuable resource for understanding genome evolution and self-incompatibility.</title>
        <authorList>
            <person name="Gong W."/>
            <person name="Xiao S."/>
            <person name="Wang L."/>
            <person name="Liao Z."/>
            <person name="Chang Y."/>
            <person name="Mo W."/>
            <person name="Hu G."/>
            <person name="Li W."/>
            <person name="Zhao G."/>
            <person name="Zhu H."/>
            <person name="Hu X."/>
            <person name="Ji K."/>
            <person name="Xiang X."/>
            <person name="Song Q."/>
            <person name="Yuan D."/>
            <person name="Jin S."/>
            <person name="Zhang L."/>
        </authorList>
    </citation>
    <scope>NUCLEOTIDE SEQUENCE [LARGE SCALE GENOMIC DNA]</scope>
    <source>
        <strain evidence="1">SQ_2022a</strain>
    </source>
</reference>
<organism evidence="1 2">
    <name type="scientific">Camellia lanceoleosa</name>
    <dbReference type="NCBI Taxonomy" id="1840588"/>
    <lineage>
        <taxon>Eukaryota</taxon>
        <taxon>Viridiplantae</taxon>
        <taxon>Streptophyta</taxon>
        <taxon>Embryophyta</taxon>
        <taxon>Tracheophyta</taxon>
        <taxon>Spermatophyta</taxon>
        <taxon>Magnoliopsida</taxon>
        <taxon>eudicotyledons</taxon>
        <taxon>Gunneridae</taxon>
        <taxon>Pentapetalae</taxon>
        <taxon>asterids</taxon>
        <taxon>Ericales</taxon>
        <taxon>Theaceae</taxon>
        <taxon>Camellia</taxon>
    </lineage>
</organism>
<protein>
    <submittedName>
        <fullName evidence="1">UPF0481 protein</fullName>
    </submittedName>
</protein>
<gene>
    <name evidence="1" type="ORF">LOK49_LG10G02611</name>
</gene>
<keyword evidence="2" id="KW-1185">Reference proteome</keyword>
<name>A0ACC0G959_9ERIC</name>
<dbReference type="Proteomes" id="UP001060215">
    <property type="component" value="Chromosome 10"/>
</dbReference>
<accession>A0ACC0G959</accession>
<proteinExistence type="predicted"/>
<evidence type="ECO:0000313" key="2">
    <source>
        <dbReference type="Proteomes" id="UP001060215"/>
    </source>
</evidence>
<evidence type="ECO:0000313" key="1">
    <source>
        <dbReference type="EMBL" id="KAI7997676.1"/>
    </source>
</evidence>
<sequence>MDLLINSKEDVKQLHRHDVIDNWLGDDVEVAFMFNNLGKGRIILDQFYYAEMCSEVDAYCKRWWNRRVASLKRDYFKNIWVTVATMAAAFFLLLTLT</sequence>
<comment type="caution">
    <text evidence="1">The sequence shown here is derived from an EMBL/GenBank/DDBJ whole genome shotgun (WGS) entry which is preliminary data.</text>
</comment>